<feature type="compositionally biased region" description="Basic and acidic residues" evidence="2">
    <location>
        <begin position="9"/>
        <end position="35"/>
    </location>
</feature>
<proteinExistence type="predicted"/>
<comment type="caution">
    <text evidence="4">The sequence shown here is derived from an EMBL/GenBank/DDBJ whole genome shotgun (WGS) entry which is preliminary data.</text>
</comment>
<dbReference type="AlphaFoldDB" id="A0A9X3W9J3"/>
<protein>
    <submittedName>
        <fullName evidence="4">MucBP domain-containing protein</fullName>
    </submittedName>
</protein>
<dbReference type="InterPro" id="IPR009459">
    <property type="entry name" value="MucBP_dom"/>
</dbReference>
<feature type="compositionally biased region" description="Low complexity" evidence="2">
    <location>
        <begin position="1099"/>
        <end position="1117"/>
    </location>
</feature>
<keyword evidence="1" id="KW-0677">Repeat</keyword>
<organism evidence="4 5">
    <name type="scientific">Lactobacillus amylovorus</name>
    <dbReference type="NCBI Taxonomy" id="1604"/>
    <lineage>
        <taxon>Bacteria</taxon>
        <taxon>Bacillati</taxon>
        <taxon>Bacillota</taxon>
        <taxon>Bacilli</taxon>
        <taxon>Lactobacillales</taxon>
        <taxon>Lactobacillaceae</taxon>
        <taxon>Lactobacillus</taxon>
    </lineage>
</organism>
<feature type="domain" description="MucBP" evidence="3">
    <location>
        <begin position="552"/>
        <end position="616"/>
    </location>
</feature>
<evidence type="ECO:0000259" key="3">
    <source>
        <dbReference type="Pfam" id="PF06458"/>
    </source>
</evidence>
<feature type="compositionally biased region" description="Basic and acidic residues" evidence="2">
    <location>
        <begin position="65"/>
        <end position="143"/>
    </location>
</feature>
<dbReference type="Gene3D" id="3.10.20.320">
    <property type="entry name" value="Putative peptidoglycan bound protein (lpxtg motif)"/>
    <property type="match status" value="4"/>
</dbReference>
<evidence type="ECO:0000313" key="5">
    <source>
        <dbReference type="Proteomes" id="UP001143700"/>
    </source>
</evidence>
<gene>
    <name evidence="4" type="ORF">ODV15_07545</name>
</gene>
<evidence type="ECO:0000256" key="1">
    <source>
        <dbReference type="ARBA" id="ARBA00022737"/>
    </source>
</evidence>
<dbReference type="Pfam" id="PF06458">
    <property type="entry name" value="MucBP"/>
    <property type="match status" value="6"/>
</dbReference>
<feature type="domain" description="MucBP" evidence="3">
    <location>
        <begin position="956"/>
        <end position="1019"/>
    </location>
</feature>
<dbReference type="EMBL" id="JAOTGU010000010">
    <property type="protein sequence ID" value="MDB6262400.1"/>
    <property type="molecule type" value="Genomic_DNA"/>
</dbReference>
<feature type="region of interest" description="Disordered" evidence="2">
    <location>
        <begin position="1"/>
        <end position="143"/>
    </location>
</feature>
<evidence type="ECO:0000256" key="2">
    <source>
        <dbReference type="SAM" id="MobiDB-lite"/>
    </source>
</evidence>
<name>A0A9X3W9J3_LACAM</name>
<reference evidence="4" key="2">
    <citation type="submission" date="2022-10" db="EMBL/GenBank/DDBJ databases">
        <authorList>
            <person name="Kostovova I."/>
            <person name="Moravkova M."/>
            <person name="Pechar R."/>
        </authorList>
    </citation>
    <scope>NUCLEOTIDE SEQUENCE</scope>
    <source>
        <strain evidence="4">M356A</strain>
    </source>
</reference>
<sequence length="1150" mass="129142">MSNFFGGLFDKKNKNEEPVKKPDLDKDKKDKKDESIPDGLGGSKLAAQWIKEDEQNEKASSPAKPSEKKKADEADTADKKSEEKPATKSEAEKKDDDSKKNSSKTEEKVKASTDDKKSEEKRVSVSDETDLKTVKNDTRPKDPTKPIIVRFVYKGKKIRNDFIFTNELGTHLKLSDLPTVPGYKLDLKTNFNYKISHVEQTVVLHYRKDQVKYNLVPVLEDKTPIDKTKVRHLEGLPDDEISASKYPQIKGYRPYTRRKYTVPQDGGDVEVTYTKTKQTITIIFQTEKGEVLGTDKKHGLTGEDYKIDVRKRHFPGYELAKLPNNLSGKFPAENMQLEVICAPVASSITVIYVDEKGKEIHARASYSSPYKSPYTIKLPTIDGYELTSNPSVLNGYYDKVPKNIVLHYKRATQTFTIRYWFDKDFKHSAGEDSKVSGLVGDPFDFPIPEKEGYTANTKEVKGKFSPFEEMNKDVDVVYTKIPCEVHVTLVDEADRPLPNQDSIVKKGNWGDMFEIELPDIPGFKRPFKVLKKRFDRAQQAELVHYTAQEVSLTIHYIDTKTKKEIDGYPAKFKPGLANTVYSVEPEMIDGYRLTKLPDNASGVYTAKPINVELLYEPNPSEIVVHRNAVGLETIVPVEVLTGYFGKPYEIERDVPGYKFVSSSEKLKGTFPASRLDVYLSYESADVSFTLVPVDQFGKEIDPDQNIEIVGKAGQEFSQFLPIIPGYISTASEISGQIKVQYQGEKIEVPYKPKDEIITVHTIYSGGSNNGQHPFQDFSQPGPVGSTFEYEVPELPGYEPSTKKLVAKFEPEPQKLTIVYTVKREKYNIQFVDGKGQLVGGMPEGTGYYNEPINVEGSVPRGFHLQDGVDSNIYLDGSNTYRVLVIADRLTVELIAQTKNGMDLGSRRQVDGDYNEVKTYDALPVPGYTPVAGDKVQVKFDLNTTTYPIIYEPEERTITINYINASTGKAIGPKKKIIKKHFNEQYDISADPIPGYVAINRTRETGTIGLQNIEMTFIYRGSSDYLNNAATDIEQIIKNDQALRQSAAQSVVRPSQKPVVDVPPYTENEEVPTAKTATYYEEPVTESGEPKTKSSTPVENTNFDNSSVSNTSVSVDNTQTDNTQTGMPKGVDLIDKLYGPGMSRKNEDNRQ</sequence>
<feature type="domain" description="MucBP" evidence="3">
    <location>
        <begin position="633"/>
        <end position="682"/>
    </location>
</feature>
<feature type="domain" description="MucBP" evidence="3">
    <location>
        <begin position="416"/>
        <end position="479"/>
    </location>
</feature>
<reference evidence="4" key="1">
    <citation type="journal article" date="2022" name="Microorganisms">
        <title>Antibiotic Susceptibility, Resistance Gene Determinants and Corresponding Genomic Regions in Lactobacillus amylovorus Isolates Derived from Wild Boars and Domestic Pigs.</title>
        <authorList>
            <person name="Moravkova M."/>
            <person name="Kostovova I."/>
            <person name="Kavanova K."/>
            <person name="Pechar R."/>
            <person name="Stanek S."/>
            <person name="Brychta A."/>
            <person name="Zeman M."/>
            <person name="Kubasova T."/>
        </authorList>
    </citation>
    <scope>NUCLEOTIDE SEQUENCE</scope>
    <source>
        <strain evidence="4">M356A</strain>
    </source>
</reference>
<dbReference type="RefSeq" id="WP_271870306.1">
    <property type="nucleotide sequence ID" value="NZ_JAOTGU010000010.1"/>
</dbReference>
<feature type="region of interest" description="Disordered" evidence="2">
    <location>
        <begin position="1070"/>
        <end position="1150"/>
    </location>
</feature>
<accession>A0A9X3W9J3</accession>
<feature type="domain" description="MucBP" evidence="3">
    <location>
        <begin position="279"/>
        <end position="335"/>
    </location>
</feature>
<feature type="domain" description="MucBP" evidence="3">
    <location>
        <begin position="348"/>
        <end position="409"/>
    </location>
</feature>
<evidence type="ECO:0000313" key="4">
    <source>
        <dbReference type="EMBL" id="MDB6262400.1"/>
    </source>
</evidence>
<dbReference type="Proteomes" id="UP001143700">
    <property type="component" value="Unassembled WGS sequence"/>
</dbReference>